<dbReference type="Proteomes" id="UP000197025">
    <property type="component" value="Unassembled WGS sequence"/>
</dbReference>
<dbReference type="Pfam" id="PF04079">
    <property type="entry name" value="SMC_ScpB"/>
    <property type="match status" value="1"/>
</dbReference>
<dbReference type="NCBIfam" id="TIGR00281">
    <property type="entry name" value="SMC-Scp complex subunit ScpB"/>
    <property type="match status" value="1"/>
</dbReference>
<sequence>MTEPEREWFPRPLIQPNGGLPLEARVEALLFVAEEPPSVVQLARALEATPEAVEEALRGLAKRLKDRGLRLQRKGDRVQLVTAPEAAEDVRRFLGLTAGPRLSPAALETLAIIAYRQPITRAEIEAIRGVNCDGVLRTLLARGLIEEVGRSEGPGRPILYGTTFLFLQHFGLRSLEDLPPLDGAEEGASAT</sequence>
<evidence type="ECO:0000256" key="3">
    <source>
        <dbReference type="ARBA" id="ARBA00022829"/>
    </source>
</evidence>
<dbReference type="EMBL" id="FYEK01000044">
    <property type="protein sequence ID" value="SNB70331.1"/>
    <property type="molecule type" value="Genomic_DNA"/>
</dbReference>
<dbReference type="SUPFAM" id="SSF46785">
    <property type="entry name" value="Winged helix' DNA-binding domain"/>
    <property type="match status" value="2"/>
</dbReference>
<dbReference type="InterPro" id="IPR005234">
    <property type="entry name" value="ScpB_csome_segregation"/>
</dbReference>
<dbReference type="GO" id="GO:0051301">
    <property type="term" value="P:cell division"/>
    <property type="evidence" value="ECO:0007669"/>
    <property type="project" value="UniProtKB-KW"/>
</dbReference>
<reference evidence="6" key="1">
    <citation type="submission" date="2017-06" db="EMBL/GenBank/DDBJ databases">
        <authorList>
            <person name="Varghese N."/>
            <person name="Submissions S."/>
        </authorList>
    </citation>
    <scope>NUCLEOTIDE SEQUENCE [LARGE SCALE GENOMIC DNA]</scope>
    <source>
        <strain evidence="6">JAD2</strain>
    </source>
</reference>
<evidence type="ECO:0000313" key="6">
    <source>
        <dbReference type="Proteomes" id="UP000197025"/>
    </source>
</evidence>
<dbReference type="PIRSF" id="PIRSF019345">
    <property type="entry name" value="ScpB"/>
    <property type="match status" value="1"/>
</dbReference>
<evidence type="ECO:0000256" key="1">
    <source>
        <dbReference type="ARBA" id="ARBA00022490"/>
    </source>
</evidence>
<dbReference type="PANTHER" id="PTHR34298:SF2">
    <property type="entry name" value="SEGREGATION AND CONDENSATION PROTEIN B"/>
    <property type="match status" value="1"/>
</dbReference>
<dbReference type="InterPro" id="IPR036388">
    <property type="entry name" value="WH-like_DNA-bd_sf"/>
</dbReference>
<evidence type="ECO:0000313" key="5">
    <source>
        <dbReference type="EMBL" id="SNB70331.1"/>
    </source>
</evidence>
<evidence type="ECO:0000256" key="4">
    <source>
        <dbReference type="ARBA" id="ARBA00023306"/>
    </source>
</evidence>
<protein>
    <submittedName>
        <fullName evidence="5">Condensin subunit ScpB</fullName>
    </submittedName>
</protein>
<organism evidence="5 6">
    <name type="scientific">Thermoflexus hugenholtzii JAD2</name>
    <dbReference type="NCBI Taxonomy" id="877466"/>
    <lineage>
        <taxon>Bacteria</taxon>
        <taxon>Bacillati</taxon>
        <taxon>Chloroflexota</taxon>
        <taxon>Thermoflexia</taxon>
        <taxon>Thermoflexales</taxon>
        <taxon>Thermoflexaceae</taxon>
        <taxon>Thermoflexus</taxon>
    </lineage>
</organism>
<keyword evidence="3" id="KW-0159">Chromosome partition</keyword>
<evidence type="ECO:0000256" key="2">
    <source>
        <dbReference type="ARBA" id="ARBA00022618"/>
    </source>
</evidence>
<keyword evidence="6" id="KW-1185">Reference proteome</keyword>
<keyword evidence="1" id="KW-0963">Cytoplasm</keyword>
<dbReference type="AlphaFoldDB" id="A0A212RDI6"/>
<keyword evidence="4" id="KW-0131">Cell cycle</keyword>
<dbReference type="FunCoup" id="A0A212RDI6">
    <property type="interactions" value="279"/>
</dbReference>
<dbReference type="InterPro" id="IPR036390">
    <property type="entry name" value="WH_DNA-bd_sf"/>
</dbReference>
<dbReference type="InParanoid" id="A0A212RDI6"/>
<dbReference type="GO" id="GO:0051304">
    <property type="term" value="P:chromosome separation"/>
    <property type="evidence" value="ECO:0007669"/>
    <property type="project" value="InterPro"/>
</dbReference>
<dbReference type="RefSeq" id="WP_200808181.1">
    <property type="nucleotide sequence ID" value="NZ_FYEK01000044.1"/>
</dbReference>
<dbReference type="Gene3D" id="1.10.10.10">
    <property type="entry name" value="Winged helix-like DNA-binding domain superfamily/Winged helix DNA-binding domain"/>
    <property type="match status" value="2"/>
</dbReference>
<accession>A0A212RDI6</accession>
<proteinExistence type="predicted"/>
<keyword evidence="2" id="KW-0132">Cell division</keyword>
<dbReference type="PANTHER" id="PTHR34298">
    <property type="entry name" value="SEGREGATION AND CONDENSATION PROTEIN B"/>
    <property type="match status" value="1"/>
</dbReference>
<name>A0A212RDI6_9CHLR</name>
<gene>
    <name evidence="5" type="ORF">SAMN02746019_00012050</name>
</gene>